<sequence length="169" mass="19538">MNLDHLHLNVPCRPCVANSIPRQISGFRRALDEDDEYVSSDEDVVSGDDFIISRELEETSDETDSDESDPDDPVEEEEVPRRAPWRGRQRRGRGVPLRTLRRAHRPVPARHHLEYIPHTAQAQSGQRSHGQLNCVHRPPVQKRTSFQCKECKEPLCIPCYPTYHTFTNF</sequence>
<reference evidence="2" key="1">
    <citation type="submission" date="2023-10" db="EMBL/GenBank/DDBJ databases">
        <title>Genome assemblies of two species of porcelain crab, Petrolisthes cinctipes and Petrolisthes manimaculis (Anomura: Porcellanidae).</title>
        <authorList>
            <person name="Angst P."/>
        </authorList>
    </citation>
    <scope>NUCLEOTIDE SEQUENCE</scope>
    <source>
        <strain evidence="2">PB745_01</strain>
        <tissue evidence="2">Gill</tissue>
    </source>
</reference>
<dbReference type="EMBL" id="JAWQEG010002730">
    <property type="protein sequence ID" value="KAK3870025.1"/>
    <property type="molecule type" value="Genomic_DNA"/>
</dbReference>
<evidence type="ECO:0000313" key="2">
    <source>
        <dbReference type="EMBL" id="KAK3870025.1"/>
    </source>
</evidence>
<dbReference type="AlphaFoldDB" id="A0AAE1KEW3"/>
<accession>A0AAE1KEW3</accession>
<name>A0AAE1KEW3_PETCI</name>
<organism evidence="2 3">
    <name type="scientific">Petrolisthes cinctipes</name>
    <name type="common">Flat porcelain crab</name>
    <dbReference type="NCBI Taxonomy" id="88211"/>
    <lineage>
        <taxon>Eukaryota</taxon>
        <taxon>Metazoa</taxon>
        <taxon>Ecdysozoa</taxon>
        <taxon>Arthropoda</taxon>
        <taxon>Crustacea</taxon>
        <taxon>Multicrustacea</taxon>
        <taxon>Malacostraca</taxon>
        <taxon>Eumalacostraca</taxon>
        <taxon>Eucarida</taxon>
        <taxon>Decapoda</taxon>
        <taxon>Pleocyemata</taxon>
        <taxon>Anomura</taxon>
        <taxon>Galatheoidea</taxon>
        <taxon>Porcellanidae</taxon>
        <taxon>Petrolisthes</taxon>
    </lineage>
</organism>
<dbReference type="Proteomes" id="UP001286313">
    <property type="component" value="Unassembled WGS sequence"/>
</dbReference>
<feature type="compositionally biased region" description="Basic residues" evidence="1">
    <location>
        <begin position="83"/>
        <end position="103"/>
    </location>
</feature>
<gene>
    <name evidence="2" type="ORF">Pcinc_024704</name>
</gene>
<comment type="caution">
    <text evidence="2">The sequence shown here is derived from an EMBL/GenBank/DDBJ whole genome shotgun (WGS) entry which is preliminary data.</text>
</comment>
<evidence type="ECO:0000256" key="1">
    <source>
        <dbReference type="SAM" id="MobiDB-lite"/>
    </source>
</evidence>
<keyword evidence="3" id="KW-1185">Reference proteome</keyword>
<protein>
    <recommendedName>
        <fullName evidence="4">PiggyBac transposable element-derived protein 4 C-terminal zinc-ribbon domain-containing protein</fullName>
    </recommendedName>
</protein>
<evidence type="ECO:0008006" key="4">
    <source>
        <dbReference type="Google" id="ProtNLM"/>
    </source>
</evidence>
<feature type="compositionally biased region" description="Acidic residues" evidence="1">
    <location>
        <begin position="58"/>
        <end position="78"/>
    </location>
</feature>
<feature type="region of interest" description="Disordered" evidence="1">
    <location>
        <begin position="55"/>
        <end position="103"/>
    </location>
</feature>
<evidence type="ECO:0000313" key="3">
    <source>
        <dbReference type="Proteomes" id="UP001286313"/>
    </source>
</evidence>
<proteinExistence type="predicted"/>